<dbReference type="SMART" id="SM00518">
    <property type="entry name" value="AP2Ec"/>
    <property type="match status" value="1"/>
</dbReference>
<feature type="domain" description="Xylose isomerase-like TIM barrel" evidence="1">
    <location>
        <begin position="26"/>
        <end position="255"/>
    </location>
</feature>
<dbReference type="FunFam" id="3.20.20.150:FF:000017">
    <property type="entry name" value="Endonuclease IV related protein"/>
    <property type="match status" value="1"/>
</dbReference>
<proteinExistence type="predicted"/>
<sequence>MDRLLFGVSGLPVDAGKKFNYASGIAYLKSIGLDALELQFGRRINVTANNREAILQSKRDNGFTLSAHASYFINLNAAAADKREESVQRLRAAAEALAQVQGKSLVLHPGFYGRDTPEAAYARIRETLALLPRLGIDYRLETTGKPTQFGTLEELAGLCRDVEGCKLCVDFAHIHARGQGNLKGYADFRRILDCIEAELGRSALDDMHIHLSGVAYTDKGERNHLPFAASDFNYQACLRALKDVGAKGCVISEGPVVERDALLLQKTYAAL</sequence>
<evidence type="ECO:0000313" key="3">
    <source>
        <dbReference type="Proteomes" id="UP000004662"/>
    </source>
</evidence>
<gene>
    <name evidence="2" type="ORF">DFW101_3121</name>
</gene>
<dbReference type="InterPro" id="IPR001719">
    <property type="entry name" value="AP_endonuc_2"/>
</dbReference>
<dbReference type="InterPro" id="IPR013022">
    <property type="entry name" value="Xyl_isomerase-like_TIM-brl"/>
</dbReference>
<dbReference type="GO" id="GO:0003677">
    <property type="term" value="F:DNA binding"/>
    <property type="evidence" value="ECO:0007669"/>
    <property type="project" value="InterPro"/>
</dbReference>
<dbReference type="Gene3D" id="3.20.20.150">
    <property type="entry name" value="Divalent-metal-dependent TIM barrel enzymes"/>
    <property type="match status" value="1"/>
</dbReference>
<keyword evidence="2" id="KW-0413">Isomerase</keyword>
<reference evidence="3" key="1">
    <citation type="journal article" date="2015" name="Genome Announc.">
        <title>High-Quality Draft Genome Sequence of Desulfovibrio carbinoliphilus FW-101-2B, an Organic Acid-Oxidizing Sulfate-Reducing Bacterium Isolated from Uranium(VI)-Contaminated Groundwater.</title>
        <authorList>
            <person name="Ramsay B.D."/>
            <person name="Hwang C."/>
            <person name="Woo H.L."/>
            <person name="Carroll S.L."/>
            <person name="Lucas S."/>
            <person name="Han J."/>
            <person name="Lapidus A.L."/>
            <person name="Cheng J.F."/>
            <person name="Goodwin L.A."/>
            <person name="Pitluck S."/>
            <person name="Peters L."/>
            <person name="Chertkov O."/>
            <person name="Held B."/>
            <person name="Detter J.C."/>
            <person name="Han C.S."/>
            <person name="Tapia R."/>
            <person name="Land M.L."/>
            <person name="Hauser L.J."/>
            <person name="Kyrpides N.C."/>
            <person name="Ivanova N.N."/>
            <person name="Mikhailova N."/>
            <person name="Pagani I."/>
            <person name="Woyke T."/>
            <person name="Arkin A.P."/>
            <person name="Dehal P."/>
            <person name="Chivian D."/>
            <person name="Criddle C.S."/>
            <person name="Wu W."/>
            <person name="Chakraborty R."/>
            <person name="Hazen T.C."/>
            <person name="Fields M.W."/>
        </authorList>
    </citation>
    <scope>NUCLEOTIDE SEQUENCE [LARGE SCALE GENOMIC DNA]</scope>
    <source>
        <strain evidence="3">FW-101-2B</strain>
    </source>
</reference>
<dbReference type="STRING" id="694327.DFW101_3121"/>
<dbReference type="RefSeq" id="WP_009182472.1">
    <property type="nucleotide sequence ID" value="NZ_CM001368.1"/>
</dbReference>
<dbReference type="eggNOG" id="COG0648">
    <property type="taxonomic scope" value="Bacteria"/>
</dbReference>
<keyword evidence="3" id="KW-1185">Reference proteome</keyword>
<dbReference type="SUPFAM" id="SSF51658">
    <property type="entry name" value="Xylose isomerase-like"/>
    <property type="match status" value="1"/>
</dbReference>
<dbReference type="GO" id="GO:0003906">
    <property type="term" value="F:DNA-(apurinic or apyrimidinic site) endonuclease activity"/>
    <property type="evidence" value="ECO:0007669"/>
    <property type="project" value="TreeGrafter"/>
</dbReference>
<dbReference type="EMBL" id="CM001368">
    <property type="protein sequence ID" value="EHJ49121.1"/>
    <property type="molecule type" value="Genomic_DNA"/>
</dbReference>
<dbReference type="Pfam" id="PF01261">
    <property type="entry name" value="AP_endonuc_2"/>
    <property type="match status" value="1"/>
</dbReference>
<dbReference type="AlphaFoldDB" id="G7Q8N4"/>
<name>G7Q8N4_9BACT</name>
<protein>
    <submittedName>
        <fullName evidence="2">Xylose isomerase domain-containing protein TIM barrel</fullName>
    </submittedName>
</protein>
<dbReference type="HOGENOM" id="CLU_068832_0_0_7"/>
<dbReference type="OrthoDB" id="9805666at2"/>
<dbReference type="Proteomes" id="UP000004662">
    <property type="component" value="Chromosome"/>
</dbReference>
<evidence type="ECO:0000313" key="2">
    <source>
        <dbReference type="EMBL" id="EHJ49121.1"/>
    </source>
</evidence>
<dbReference type="GO" id="GO:0008081">
    <property type="term" value="F:phosphoric diester hydrolase activity"/>
    <property type="evidence" value="ECO:0007669"/>
    <property type="project" value="TreeGrafter"/>
</dbReference>
<dbReference type="GO" id="GO:0008270">
    <property type="term" value="F:zinc ion binding"/>
    <property type="evidence" value="ECO:0007669"/>
    <property type="project" value="InterPro"/>
</dbReference>
<organism evidence="2 3">
    <name type="scientific">Solidesulfovibrio carbinoliphilus subsp. oakridgensis</name>
    <dbReference type="NCBI Taxonomy" id="694327"/>
    <lineage>
        <taxon>Bacteria</taxon>
        <taxon>Pseudomonadati</taxon>
        <taxon>Thermodesulfobacteriota</taxon>
        <taxon>Desulfovibrionia</taxon>
        <taxon>Desulfovibrionales</taxon>
        <taxon>Desulfovibrionaceae</taxon>
        <taxon>Solidesulfovibrio</taxon>
    </lineage>
</organism>
<dbReference type="GO" id="GO:0016853">
    <property type="term" value="F:isomerase activity"/>
    <property type="evidence" value="ECO:0007669"/>
    <property type="project" value="UniProtKB-KW"/>
</dbReference>
<dbReference type="GO" id="GO:0006284">
    <property type="term" value="P:base-excision repair"/>
    <property type="evidence" value="ECO:0007669"/>
    <property type="project" value="TreeGrafter"/>
</dbReference>
<dbReference type="InterPro" id="IPR036237">
    <property type="entry name" value="Xyl_isomerase-like_sf"/>
</dbReference>
<dbReference type="PANTHER" id="PTHR21445:SF0">
    <property type="entry name" value="APURINIC-APYRIMIDINIC ENDONUCLEASE"/>
    <property type="match status" value="1"/>
</dbReference>
<evidence type="ECO:0000259" key="1">
    <source>
        <dbReference type="Pfam" id="PF01261"/>
    </source>
</evidence>
<accession>G7Q8N4</accession>
<dbReference type="PANTHER" id="PTHR21445">
    <property type="entry name" value="ENDONUCLEASE IV ENDODEOXYRIBONUCLEASE IV"/>
    <property type="match status" value="1"/>
</dbReference>